<sequence>MTEHREATGAASPRAREHHAARRGGSRRGPARLVTPALSAALLIAVLGCGAMTDEAAVRGTDKAELKDAGWAAAEATADADPIPTPDQDATPDVHSAQRSAKAFLAAGPASRSGLIAQLEFEGYPARDATWAVDQLDIDWEEEATRSATGYLQTMPFSRDGLVDQLLSEGFTQEQAEHGVTEAGL</sequence>
<feature type="compositionally biased region" description="Basic residues" evidence="1">
    <location>
        <begin position="16"/>
        <end position="30"/>
    </location>
</feature>
<dbReference type="InterPro" id="IPR036388">
    <property type="entry name" value="WH-like_DNA-bd_sf"/>
</dbReference>
<evidence type="ECO:0000256" key="1">
    <source>
        <dbReference type="SAM" id="MobiDB-lite"/>
    </source>
</evidence>
<feature type="domain" description="Putative host cell surface-exposed lipoprotein Ltp-like HTH region" evidence="2">
    <location>
        <begin position="139"/>
        <end position="181"/>
    </location>
</feature>
<feature type="region of interest" description="Disordered" evidence="1">
    <location>
        <begin position="73"/>
        <end position="93"/>
    </location>
</feature>
<feature type="domain" description="Putative host cell surface-exposed lipoprotein Ltp-like HTH region" evidence="2">
    <location>
        <begin position="96"/>
        <end position="136"/>
    </location>
</feature>
<dbReference type="EMBL" id="CP040899">
    <property type="protein sequence ID" value="QDB79576.1"/>
    <property type="molecule type" value="Genomic_DNA"/>
</dbReference>
<reference evidence="3 4" key="1">
    <citation type="submission" date="2019-05" db="EMBL/GenBank/DDBJ databases">
        <title>Georgenia *** sp. nov., and Georgenia *** sp. nov., isolated from the intestinal contents of plateau pika (Ochotona curzoniae) in the Qinghai-Tibet plateau of China.</title>
        <authorList>
            <person name="Tian Z."/>
        </authorList>
    </citation>
    <scope>NUCLEOTIDE SEQUENCE [LARGE SCALE GENOMIC DNA]</scope>
    <source>
        <strain evidence="3 4">Z294</strain>
    </source>
</reference>
<gene>
    <name evidence="3" type="ORF">FE251_09470</name>
</gene>
<protein>
    <recommendedName>
        <fullName evidence="2">Putative host cell surface-exposed lipoprotein Ltp-like HTH region domain-containing protein</fullName>
    </recommendedName>
</protein>
<dbReference type="Pfam" id="PF07553">
    <property type="entry name" value="Lipoprotein_Ltp"/>
    <property type="match status" value="2"/>
</dbReference>
<proteinExistence type="predicted"/>
<dbReference type="RefSeq" id="WP_139948598.1">
    <property type="nucleotide sequence ID" value="NZ_CP040899.1"/>
</dbReference>
<evidence type="ECO:0000259" key="2">
    <source>
        <dbReference type="Pfam" id="PF07553"/>
    </source>
</evidence>
<organism evidence="3 4">
    <name type="scientific">Georgenia wutianyii</name>
    <dbReference type="NCBI Taxonomy" id="2585135"/>
    <lineage>
        <taxon>Bacteria</taxon>
        <taxon>Bacillati</taxon>
        <taxon>Actinomycetota</taxon>
        <taxon>Actinomycetes</taxon>
        <taxon>Micrococcales</taxon>
        <taxon>Bogoriellaceae</taxon>
        <taxon>Georgenia</taxon>
    </lineage>
</organism>
<name>A0ABX5VM57_9MICO</name>
<evidence type="ECO:0000313" key="4">
    <source>
        <dbReference type="Proteomes" id="UP000313948"/>
    </source>
</evidence>
<accession>A0ABX5VM57</accession>
<evidence type="ECO:0000313" key="3">
    <source>
        <dbReference type="EMBL" id="QDB79576.1"/>
    </source>
</evidence>
<dbReference type="Proteomes" id="UP000313948">
    <property type="component" value="Chromosome"/>
</dbReference>
<dbReference type="Gene3D" id="1.10.10.10">
    <property type="entry name" value="Winged helix-like DNA-binding domain superfamily/Winged helix DNA-binding domain"/>
    <property type="match status" value="2"/>
</dbReference>
<keyword evidence="4" id="KW-1185">Reference proteome</keyword>
<feature type="region of interest" description="Disordered" evidence="1">
    <location>
        <begin position="1"/>
        <end position="32"/>
    </location>
</feature>
<dbReference type="InterPro" id="IPR011434">
    <property type="entry name" value="Ltp-like_HTH"/>
</dbReference>